<dbReference type="EMBL" id="BARW01025662">
    <property type="protein sequence ID" value="GAJ11056.1"/>
    <property type="molecule type" value="Genomic_DNA"/>
</dbReference>
<dbReference type="GO" id="GO:0016798">
    <property type="term" value="F:hydrolase activity, acting on glycosyl bonds"/>
    <property type="evidence" value="ECO:0007669"/>
    <property type="project" value="UniProtKB-KW"/>
</dbReference>
<comment type="caution">
    <text evidence="3">The sequence shown here is derived from an EMBL/GenBank/DDBJ whole genome shotgun (WGS) entry which is preliminary data.</text>
</comment>
<name>X1VBW4_9ZZZZ</name>
<dbReference type="Gene3D" id="2.60.120.560">
    <property type="entry name" value="Exo-inulinase, domain 1"/>
    <property type="match status" value="1"/>
</dbReference>
<dbReference type="SUPFAM" id="SSF75005">
    <property type="entry name" value="Arabinanase/levansucrase/invertase"/>
    <property type="match status" value="1"/>
</dbReference>
<reference evidence="3" key="1">
    <citation type="journal article" date="2014" name="Front. Microbiol.">
        <title>High frequency of phylogenetically diverse reductive dehalogenase-homologous genes in deep subseafloor sedimentary metagenomes.</title>
        <authorList>
            <person name="Kawai M."/>
            <person name="Futagami T."/>
            <person name="Toyoda A."/>
            <person name="Takaki Y."/>
            <person name="Nishi S."/>
            <person name="Hori S."/>
            <person name="Arai W."/>
            <person name="Tsubouchi T."/>
            <person name="Morono Y."/>
            <person name="Uchiyama I."/>
            <person name="Ito T."/>
            <person name="Fujiyama A."/>
            <person name="Inagaki F."/>
            <person name="Takami H."/>
        </authorList>
    </citation>
    <scope>NUCLEOTIDE SEQUENCE</scope>
    <source>
        <strain evidence="3">Expedition CK06-06</strain>
    </source>
</reference>
<evidence type="ECO:0008006" key="4">
    <source>
        <dbReference type="Google" id="ProtNLM"/>
    </source>
</evidence>
<gene>
    <name evidence="3" type="ORF">S12H4_42013</name>
</gene>
<keyword evidence="2" id="KW-0326">Glycosidase</keyword>
<dbReference type="SUPFAM" id="SSF49899">
    <property type="entry name" value="Concanavalin A-like lectins/glucanases"/>
    <property type="match status" value="1"/>
</dbReference>
<feature type="non-terminal residue" evidence="3">
    <location>
        <position position="1"/>
    </location>
</feature>
<evidence type="ECO:0000313" key="3">
    <source>
        <dbReference type="EMBL" id="GAJ11056.1"/>
    </source>
</evidence>
<accession>X1VBW4</accession>
<keyword evidence="1" id="KW-0378">Hydrolase</keyword>
<dbReference type="AlphaFoldDB" id="X1VBW4"/>
<dbReference type="InterPro" id="IPR013320">
    <property type="entry name" value="ConA-like_dom_sf"/>
</dbReference>
<protein>
    <recommendedName>
        <fullName evidence="4">3-keto-disaccharide hydrolase domain-containing protein</fullName>
    </recommendedName>
</protein>
<evidence type="ECO:0000256" key="2">
    <source>
        <dbReference type="ARBA" id="ARBA00023295"/>
    </source>
</evidence>
<sequence length="260" mass="29078">AEGAHVGLGHNSIVRGPDLDSDYMVYHSHANPGRNLNLDRVVWNGDKMLVLGPTTSEQPDPAMPEFSDRFQRNGLGNDWKVVGGGNWGIRDSSTLYQDVMGEPKQSHMLISQKATDDNFTAEFNLKQVEQGNSTNPQMGAVFSYKNEKNYGVAVLNSKQNRLETVFRVDDKDTERVTVPLPDGYDYTKWHQIRVEKENFDYRIYVDGMLKQTRSVEHLGKGKIGYTTTDAHVDFGYVAFSNKVGGNSANAAYKPIPGEIQ</sequence>
<feature type="non-terminal residue" evidence="3">
    <location>
        <position position="260"/>
    </location>
</feature>
<dbReference type="Gene3D" id="2.115.10.20">
    <property type="entry name" value="Glycosyl hydrolase domain, family 43"/>
    <property type="match status" value="1"/>
</dbReference>
<proteinExistence type="predicted"/>
<dbReference type="InterPro" id="IPR023296">
    <property type="entry name" value="Glyco_hydro_beta-prop_sf"/>
</dbReference>
<evidence type="ECO:0000256" key="1">
    <source>
        <dbReference type="ARBA" id="ARBA00022801"/>
    </source>
</evidence>
<organism evidence="3">
    <name type="scientific">marine sediment metagenome</name>
    <dbReference type="NCBI Taxonomy" id="412755"/>
    <lineage>
        <taxon>unclassified sequences</taxon>
        <taxon>metagenomes</taxon>
        <taxon>ecological metagenomes</taxon>
    </lineage>
</organism>